<evidence type="ECO:0000313" key="3">
    <source>
        <dbReference type="Proteomes" id="UP001325248"/>
    </source>
</evidence>
<evidence type="ECO:0000313" key="2">
    <source>
        <dbReference type="EMBL" id="WPX72710.1"/>
    </source>
</evidence>
<dbReference type="EMBL" id="CP136422">
    <property type="protein sequence ID" value="WPX72710.1"/>
    <property type="molecule type" value="Genomic_DNA"/>
</dbReference>
<keyword evidence="1" id="KW-1133">Transmembrane helix</keyword>
<gene>
    <name evidence="2" type="ORF">BLCOC_10500</name>
</gene>
<accession>A0ABZ0U6Y7</accession>
<keyword evidence="1" id="KW-0812">Transmembrane</keyword>
<sequence>MEKMIHNRKREAKFTRIFFLAAGIFLFYQICRTVYELAAGGRELSGILFRLALIIPASVALGMAVCIHKQCAGENLRALCIFWGTLSEREKEQVDRYLSHVEEIFGRFSLKRLACILTDEWIYQWNSYDLTLVERIYRKTIKDVYIKRERLSVPLVMIRTGYKTEKLVGTYWTMRYTCGYGGLVKVNDELFQIIKKELSAQKSVEGRV</sequence>
<feature type="transmembrane region" description="Helical" evidence="1">
    <location>
        <begin position="14"/>
        <end position="35"/>
    </location>
</feature>
<dbReference type="Proteomes" id="UP001325248">
    <property type="component" value="Chromosome"/>
</dbReference>
<name>A0ABZ0U6Y7_9FIRM</name>
<keyword evidence="1" id="KW-0472">Membrane</keyword>
<protein>
    <submittedName>
        <fullName evidence="2">Uncharacterized protein</fullName>
    </submittedName>
</protein>
<keyword evidence="3" id="KW-1185">Reference proteome</keyword>
<organism evidence="2 3">
    <name type="scientific">Blautia producta</name>
    <dbReference type="NCBI Taxonomy" id="33035"/>
    <lineage>
        <taxon>Bacteria</taxon>
        <taxon>Bacillati</taxon>
        <taxon>Bacillota</taxon>
        <taxon>Clostridia</taxon>
        <taxon>Lachnospirales</taxon>
        <taxon>Lachnospiraceae</taxon>
        <taxon>Blautia</taxon>
    </lineage>
</organism>
<evidence type="ECO:0000256" key="1">
    <source>
        <dbReference type="SAM" id="Phobius"/>
    </source>
</evidence>
<reference evidence="2" key="1">
    <citation type="submission" date="2023-10" db="EMBL/GenBank/DDBJ databases">
        <title>Genome sequence of Blautia coccoides DSM 935.</title>
        <authorList>
            <person name="Boeer T."/>
            <person name="Bengelsdorf F.R."/>
            <person name="Daniel R."/>
            <person name="Poehlein A."/>
        </authorList>
    </citation>
    <scope>NUCLEOTIDE SEQUENCE [LARGE SCALE GENOMIC DNA]</scope>
    <source>
        <strain evidence="2">DSM 935</strain>
    </source>
</reference>
<proteinExistence type="predicted"/>
<feature type="transmembrane region" description="Helical" evidence="1">
    <location>
        <begin position="47"/>
        <end position="67"/>
    </location>
</feature>